<keyword evidence="2" id="KW-0997">Cell inner membrane</keyword>
<keyword evidence="1" id="KW-1003">Cell membrane</keyword>
<accession>A0ABV6CAS1</accession>
<feature type="transmembrane region" description="Helical" evidence="6">
    <location>
        <begin position="383"/>
        <end position="400"/>
    </location>
</feature>
<evidence type="ECO:0000313" key="8">
    <source>
        <dbReference type="Proteomes" id="UP001589758"/>
    </source>
</evidence>
<keyword evidence="3 6" id="KW-0812">Transmembrane</keyword>
<dbReference type="Pfam" id="PF06899">
    <property type="entry name" value="WzyE"/>
    <property type="match status" value="1"/>
</dbReference>
<feature type="transmembrane region" description="Helical" evidence="6">
    <location>
        <begin position="184"/>
        <end position="201"/>
    </location>
</feature>
<feature type="transmembrane region" description="Helical" evidence="6">
    <location>
        <begin position="229"/>
        <end position="247"/>
    </location>
</feature>
<evidence type="ECO:0000313" key="7">
    <source>
        <dbReference type="EMBL" id="MFC0180078.1"/>
    </source>
</evidence>
<evidence type="ECO:0000256" key="3">
    <source>
        <dbReference type="ARBA" id="ARBA00022692"/>
    </source>
</evidence>
<sequence>MTLVEFSLLLIIYLLSVGFVGGMTIIAYRRDKFNFHILFSLLFLLTFYFGFPFTSILVFNYQVQVESISSLCFTLLSATAFYGLYSLIYHVRLIPQTGNFSSKSHQWLSFTKIEAYLTITFLLLIALGTLGVFYVQNGLLLFKLSGYSDIFSNDVSGVALKRFFYFFIPAVLIFYFLKPTQIRWLAFLAICSCFGFFTYVVVGGTRANILIAFALFLFIGITRQWVKLWMLGLAGSFGIVGMFLLAIRRYGIEFNDPEAFYHFLYLTRDTFSPWQSVANIFDHYDAIDYQGLMPILRDFYVFIPSSIWPERPDAIVNTANYFTWEILNVFSGLAYSPTMLGSILIMGGVGLIPVGAFFVALIIKWFDGLYKASLVESNIYTQAILKAFCFGAIFNMIVLVREGLDAFFSRLIFFVLIYCLCVILAKVTYLILVSGRYVYTKIKQ</sequence>
<gene>
    <name evidence="7" type="primary">wzyE</name>
    <name evidence="7" type="ORF">ACFFIT_08300</name>
</gene>
<evidence type="ECO:0000256" key="6">
    <source>
        <dbReference type="SAM" id="Phobius"/>
    </source>
</evidence>
<reference evidence="7 8" key="1">
    <citation type="submission" date="2024-09" db="EMBL/GenBank/DDBJ databases">
        <authorList>
            <person name="Sun Q."/>
            <person name="Mori K."/>
        </authorList>
    </citation>
    <scope>NUCLEOTIDE SEQUENCE [LARGE SCALE GENOMIC DNA]</scope>
    <source>
        <strain evidence="7 8">CCM 8545</strain>
    </source>
</reference>
<organism evidence="7 8">
    <name type="scientific">Thorsellia kenyensis</name>
    <dbReference type="NCBI Taxonomy" id="1549888"/>
    <lineage>
        <taxon>Bacteria</taxon>
        <taxon>Pseudomonadati</taxon>
        <taxon>Pseudomonadota</taxon>
        <taxon>Gammaproteobacteria</taxon>
        <taxon>Enterobacterales</taxon>
        <taxon>Thorselliaceae</taxon>
        <taxon>Thorsellia</taxon>
    </lineage>
</organism>
<name>A0ABV6CAS1_9GAMM</name>
<feature type="transmembrane region" description="Helical" evidence="6">
    <location>
        <begin position="155"/>
        <end position="177"/>
    </location>
</feature>
<feature type="transmembrane region" description="Helical" evidence="6">
    <location>
        <begin position="35"/>
        <end position="61"/>
    </location>
</feature>
<protein>
    <submittedName>
        <fullName evidence="7">ECA oligosaccharide polymerase</fullName>
    </submittedName>
</protein>
<feature type="transmembrane region" description="Helical" evidence="6">
    <location>
        <begin position="115"/>
        <end position="135"/>
    </location>
</feature>
<evidence type="ECO:0000256" key="2">
    <source>
        <dbReference type="ARBA" id="ARBA00022519"/>
    </source>
</evidence>
<feature type="transmembrane region" description="Helical" evidence="6">
    <location>
        <begin position="339"/>
        <end position="363"/>
    </location>
</feature>
<feature type="transmembrane region" description="Helical" evidence="6">
    <location>
        <begin position="207"/>
        <end position="222"/>
    </location>
</feature>
<comment type="caution">
    <text evidence="7">The sequence shown here is derived from an EMBL/GenBank/DDBJ whole genome shotgun (WGS) entry which is preliminary data.</text>
</comment>
<dbReference type="RefSeq" id="WP_385877192.1">
    <property type="nucleotide sequence ID" value="NZ_JBHLXE010000090.1"/>
</dbReference>
<evidence type="ECO:0000256" key="4">
    <source>
        <dbReference type="ARBA" id="ARBA00022989"/>
    </source>
</evidence>
<feature type="transmembrane region" description="Helical" evidence="6">
    <location>
        <begin position="6"/>
        <end position="28"/>
    </location>
</feature>
<keyword evidence="4 6" id="KW-1133">Transmembrane helix</keyword>
<proteinExistence type="predicted"/>
<dbReference type="NCBIfam" id="NF002820">
    <property type="entry name" value="PRK02975.1"/>
    <property type="match status" value="1"/>
</dbReference>
<evidence type="ECO:0000256" key="5">
    <source>
        <dbReference type="ARBA" id="ARBA00023136"/>
    </source>
</evidence>
<dbReference type="Proteomes" id="UP001589758">
    <property type="component" value="Unassembled WGS sequence"/>
</dbReference>
<evidence type="ECO:0000256" key="1">
    <source>
        <dbReference type="ARBA" id="ARBA00022475"/>
    </source>
</evidence>
<keyword evidence="5 6" id="KW-0472">Membrane</keyword>
<dbReference type="EMBL" id="JBHLXE010000090">
    <property type="protein sequence ID" value="MFC0180078.1"/>
    <property type="molecule type" value="Genomic_DNA"/>
</dbReference>
<keyword evidence="8" id="KW-1185">Reference proteome</keyword>
<dbReference type="InterPro" id="IPR010691">
    <property type="entry name" value="WzyE"/>
</dbReference>
<feature type="transmembrane region" description="Helical" evidence="6">
    <location>
        <begin position="412"/>
        <end position="439"/>
    </location>
</feature>
<feature type="transmembrane region" description="Helical" evidence="6">
    <location>
        <begin position="67"/>
        <end position="94"/>
    </location>
</feature>